<dbReference type="InterPro" id="IPR009057">
    <property type="entry name" value="Homeodomain-like_sf"/>
</dbReference>
<name>A0A4S3PW56_9BACI</name>
<evidence type="ECO:0000313" key="5">
    <source>
        <dbReference type="EMBL" id="THE13958.1"/>
    </source>
</evidence>
<evidence type="ECO:0000256" key="3">
    <source>
        <dbReference type="ARBA" id="ARBA00023163"/>
    </source>
</evidence>
<dbReference type="RefSeq" id="WP_136378598.1">
    <property type="nucleotide sequence ID" value="NZ_SLUB01000006.1"/>
</dbReference>
<dbReference type="InterPro" id="IPR018060">
    <property type="entry name" value="HTH_AraC"/>
</dbReference>
<dbReference type="OrthoDB" id="247151at2"/>
<proteinExistence type="predicted"/>
<keyword evidence="3" id="KW-0804">Transcription</keyword>
<dbReference type="PANTHER" id="PTHR43280">
    <property type="entry name" value="ARAC-FAMILY TRANSCRIPTIONAL REGULATOR"/>
    <property type="match status" value="1"/>
</dbReference>
<evidence type="ECO:0000313" key="6">
    <source>
        <dbReference type="Proteomes" id="UP000306477"/>
    </source>
</evidence>
<sequence>MDKKLQENSVELACKLINETTNIPIYVLDRHRKIKLDYSSNLPYNPIFTSNQEQLQSIELFETTKLFPRLHKNEFLEQYVSIPFVQHNTYLGTILLGPTVFPKPSEIFLDETITFHELGEMATEIKNYYYSLPVISSWKLLHASVLLSNVIFSKKFDINEVLHQNQINIEAPLNVELPDKNISLLLQNAFYHHDPVSEGKLYQYITDGNKEDILLYYKAFRQRSDFEFGKLSKKSELRSQKNLTIATITLATRAAIAGGLHSEIAYTLGDRYIQDLEELHSIKDIETFTENVLYEFADRVNQNKKQLYSKPISDCHKYIFKHIYENLSLSILADYVSLNPKYLSNIFKKEVGMTISEYIQRSKIEEAIKLMTFSDYSLSEIYSLLNFTDQSYFTKVFKKFIGLTPKQYMNKINEADNLFRSNPIQQSLIHN</sequence>
<dbReference type="GO" id="GO:0043565">
    <property type="term" value="F:sequence-specific DNA binding"/>
    <property type="evidence" value="ECO:0007669"/>
    <property type="project" value="InterPro"/>
</dbReference>
<evidence type="ECO:0000256" key="2">
    <source>
        <dbReference type="ARBA" id="ARBA00023125"/>
    </source>
</evidence>
<comment type="caution">
    <text evidence="5">The sequence shown here is derived from an EMBL/GenBank/DDBJ whole genome shotgun (WGS) entry which is preliminary data.</text>
</comment>
<feature type="domain" description="HTH araC/xylS-type" evidence="4">
    <location>
        <begin position="313"/>
        <end position="411"/>
    </location>
</feature>
<dbReference type="Proteomes" id="UP000306477">
    <property type="component" value="Unassembled WGS sequence"/>
</dbReference>
<dbReference type="Pfam" id="PF12833">
    <property type="entry name" value="HTH_18"/>
    <property type="match status" value="1"/>
</dbReference>
<evidence type="ECO:0000259" key="4">
    <source>
        <dbReference type="PROSITE" id="PS01124"/>
    </source>
</evidence>
<protein>
    <submittedName>
        <fullName evidence="5">Helix-turn-helix domain-containing protein</fullName>
    </submittedName>
</protein>
<dbReference type="Gene3D" id="1.10.10.60">
    <property type="entry name" value="Homeodomain-like"/>
    <property type="match status" value="2"/>
</dbReference>
<organism evidence="5 6">
    <name type="scientific">Bacillus timonensis</name>
    <dbReference type="NCBI Taxonomy" id="1033734"/>
    <lineage>
        <taxon>Bacteria</taxon>
        <taxon>Bacillati</taxon>
        <taxon>Bacillota</taxon>
        <taxon>Bacilli</taxon>
        <taxon>Bacillales</taxon>
        <taxon>Bacillaceae</taxon>
        <taxon>Bacillus</taxon>
    </lineage>
</organism>
<keyword evidence="6" id="KW-1185">Reference proteome</keyword>
<reference evidence="5 6" key="1">
    <citation type="journal article" date="2019" name="Indoor Air">
        <title>Impacts of indoor surface finishes on bacterial viability.</title>
        <authorList>
            <person name="Hu J."/>
            <person name="Maamar S.B."/>
            <person name="Glawe A.J."/>
            <person name="Gottel N."/>
            <person name="Gilbert J.A."/>
            <person name="Hartmann E.M."/>
        </authorList>
    </citation>
    <scope>NUCLEOTIDE SEQUENCE [LARGE SCALE GENOMIC DNA]</scope>
    <source>
        <strain evidence="5 6">AF060A6</strain>
    </source>
</reference>
<dbReference type="EMBL" id="SLUB01000006">
    <property type="protein sequence ID" value="THE13958.1"/>
    <property type="molecule type" value="Genomic_DNA"/>
</dbReference>
<accession>A0A4S3PW56</accession>
<evidence type="ECO:0000256" key="1">
    <source>
        <dbReference type="ARBA" id="ARBA00023015"/>
    </source>
</evidence>
<dbReference type="PROSITE" id="PS01124">
    <property type="entry name" value="HTH_ARAC_FAMILY_2"/>
    <property type="match status" value="1"/>
</dbReference>
<dbReference type="PANTHER" id="PTHR43280:SF34">
    <property type="entry name" value="ARAC-FAMILY TRANSCRIPTIONAL REGULATOR"/>
    <property type="match status" value="1"/>
</dbReference>
<dbReference type="GO" id="GO:0003700">
    <property type="term" value="F:DNA-binding transcription factor activity"/>
    <property type="evidence" value="ECO:0007669"/>
    <property type="project" value="InterPro"/>
</dbReference>
<keyword evidence="2" id="KW-0238">DNA-binding</keyword>
<dbReference type="AlphaFoldDB" id="A0A4S3PW56"/>
<dbReference type="SMART" id="SM00342">
    <property type="entry name" value="HTH_ARAC"/>
    <property type="match status" value="1"/>
</dbReference>
<keyword evidence="1" id="KW-0805">Transcription regulation</keyword>
<gene>
    <name evidence="5" type="ORF">E1I69_05490</name>
</gene>
<dbReference type="SUPFAM" id="SSF46689">
    <property type="entry name" value="Homeodomain-like"/>
    <property type="match status" value="2"/>
</dbReference>